<feature type="domain" description="AB hydrolase-1" evidence="1">
    <location>
        <begin position="24"/>
        <end position="249"/>
    </location>
</feature>
<reference evidence="2 3" key="1">
    <citation type="journal article" date="2019" name="Int. J. Syst. Evol. Microbiol.">
        <title>The Global Catalogue of Microorganisms (GCM) 10K type strain sequencing project: providing services to taxonomists for standard genome sequencing and annotation.</title>
        <authorList>
            <consortium name="The Broad Institute Genomics Platform"/>
            <consortium name="The Broad Institute Genome Sequencing Center for Infectious Disease"/>
            <person name="Wu L."/>
            <person name="Ma J."/>
        </authorList>
    </citation>
    <scope>NUCLEOTIDE SEQUENCE [LARGE SCALE GENOMIC DNA]</scope>
    <source>
        <strain evidence="2 3">CGMCC 1.12125</strain>
    </source>
</reference>
<accession>A0ABD6C9C2</accession>
<dbReference type="RefSeq" id="WP_247379227.1">
    <property type="nucleotide sequence ID" value="NZ_JALLGV010000007.1"/>
</dbReference>
<evidence type="ECO:0000313" key="2">
    <source>
        <dbReference type="EMBL" id="MFD1586670.1"/>
    </source>
</evidence>
<organism evidence="2 3">
    <name type="scientific">Halorientalis brevis</name>
    <dbReference type="NCBI Taxonomy" id="1126241"/>
    <lineage>
        <taxon>Archaea</taxon>
        <taxon>Methanobacteriati</taxon>
        <taxon>Methanobacteriota</taxon>
        <taxon>Stenosarchaea group</taxon>
        <taxon>Halobacteria</taxon>
        <taxon>Halobacteriales</taxon>
        <taxon>Haloarculaceae</taxon>
        <taxon>Halorientalis</taxon>
    </lineage>
</organism>
<dbReference type="PANTHER" id="PTHR43433:SF5">
    <property type="entry name" value="AB HYDROLASE-1 DOMAIN-CONTAINING PROTEIN"/>
    <property type="match status" value="1"/>
</dbReference>
<comment type="caution">
    <text evidence="2">The sequence shown here is derived from an EMBL/GenBank/DDBJ whole genome shotgun (WGS) entry which is preliminary data.</text>
</comment>
<dbReference type="SUPFAM" id="SSF53474">
    <property type="entry name" value="alpha/beta-Hydrolases"/>
    <property type="match status" value="1"/>
</dbReference>
<gene>
    <name evidence="2" type="ORF">ACFR9U_06720</name>
</gene>
<sequence length="262" mass="27311">MATATNDGVELYYDTAGEGPTVAFVNPVGYGAWCWSWLADALAGPVETLVWDLRGTGRSDAPAGPYDVPTLADDLDAVLADNGSRTAHLVGAGLGGMVALEHAREYARAGTLTLLGTTADGSRVDRDALDALAAPRDDPDALRDSLRGAFAPGVVDDHPEIVDRIVAWRGEDDADRDGWDAQTGAMTGFDAGPLYEVTTPALVCHGRADGVVPFEAGQALADELPRGEFEAIDAGHLLAAEEPAAVEDALTAFLADQLDTPL</sequence>
<dbReference type="GO" id="GO:0016787">
    <property type="term" value="F:hydrolase activity"/>
    <property type="evidence" value="ECO:0007669"/>
    <property type="project" value="UniProtKB-KW"/>
</dbReference>
<dbReference type="PRINTS" id="PR00111">
    <property type="entry name" value="ABHYDROLASE"/>
</dbReference>
<keyword evidence="3" id="KW-1185">Reference proteome</keyword>
<name>A0ABD6C9C2_9EURY</name>
<dbReference type="Proteomes" id="UP001597119">
    <property type="component" value="Unassembled WGS sequence"/>
</dbReference>
<evidence type="ECO:0000313" key="3">
    <source>
        <dbReference type="Proteomes" id="UP001597119"/>
    </source>
</evidence>
<dbReference type="Gene3D" id="3.40.50.1820">
    <property type="entry name" value="alpha/beta hydrolase"/>
    <property type="match status" value="1"/>
</dbReference>
<dbReference type="InterPro" id="IPR000073">
    <property type="entry name" value="AB_hydrolase_1"/>
</dbReference>
<dbReference type="Pfam" id="PF12697">
    <property type="entry name" value="Abhydrolase_6"/>
    <property type="match status" value="1"/>
</dbReference>
<dbReference type="EMBL" id="JBHUDJ010000002">
    <property type="protein sequence ID" value="MFD1586670.1"/>
    <property type="molecule type" value="Genomic_DNA"/>
</dbReference>
<proteinExistence type="predicted"/>
<dbReference type="AlphaFoldDB" id="A0ABD6C9C2"/>
<dbReference type="PANTHER" id="PTHR43433">
    <property type="entry name" value="HYDROLASE, ALPHA/BETA FOLD FAMILY PROTEIN"/>
    <property type="match status" value="1"/>
</dbReference>
<dbReference type="InterPro" id="IPR029058">
    <property type="entry name" value="AB_hydrolase_fold"/>
</dbReference>
<evidence type="ECO:0000259" key="1">
    <source>
        <dbReference type="Pfam" id="PF12697"/>
    </source>
</evidence>
<protein>
    <submittedName>
        <fullName evidence="2">Alpha/beta fold hydrolase</fullName>
    </submittedName>
</protein>
<dbReference type="InterPro" id="IPR050471">
    <property type="entry name" value="AB_hydrolase"/>
</dbReference>
<keyword evidence="2" id="KW-0378">Hydrolase</keyword>